<comment type="caution">
    <text evidence="2">The sequence shown here is derived from an EMBL/GenBank/DDBJ whole genome shotgun (WGS) entry which is preliminary data.</text>
</comment>
<dbReference type="AlphaFoldDB" id="A0AAW0D5Y2"/>
<evidence type="ECO:0000256" key="1">
    <source>
        <dbReference type="SAM" id="MobiDB-lite"/>
    </source>
</evidence>
<feature type="non-terminal residue" evidence="2">
    <location>
        <position position="1"/>
    </location>
</feature>
<gene>
    <name evidence="2" type="ORF">R3P38DRAFT_2506982</name>
</gene>
<feature type="region of interest" description="Disordered" evidence="1">
    <location>
        <begin position="91"/>
        <end position="113"/>
    </location>
</feature>
<accession>A0AAW0D5Y2</accession>
<reference evidence="2 3" key="1">
    <citation type="journal article" date="2024" name="J Genomics">
        <title>Draft genome sequencing and assembly of Favolaschia claudopus CIRM-BRFM 2984 isolated from oak limbs.</title>
        <authorList>
            <person name="Navarro D."/>
            <person name="Drula E."/>
            <person name="Chaduli D."/>
            <person name="Cazenave R."/>
            <person name="Ahrendt S."/>
            <person name="Wang J."/>
            <person name="Lipzen A."/>
            <person name="Daum C."/>
            <person name="Barry K."/>
            <person name="Grigoriev I.V."/>
            <person name="Favel A."/>
            <person name="Rosso M.N."/>
            <person name="Martin F."/>
        </authorList>
    </citation>
    <scope>NUCLEOTIDE SEQUENCE [LARGE SCALE GENOMIC DNA]</scope>
    <source>
        <strain evidence="2 3">CIRM-BRFM 2984</strain>
    </source>
</reference>
<protein>
    <submittedName>
        <fullName evidence="2">Uncharacterized protein</fullName>
    </submittedName>
</protein>
<organism evidence="2 3">
    <name type="scientific">Favolaschia claudopus</name>
    <dbReference type="NCBI Taxonomy" id="2862362"/>
    <lineage>
        <taxon>Eukaryota</taxon>
        <taxon>Fungi</taxon>
        <taxon>Dikarya</taxon>
        <taxon>Basidiomycota</taxon>
        <taxon>Agaricomycotina</taxon>
        <taxon>Agaricomycetes</taxon>
        <taxon>Agaricomycetidae</taxon>
        <taxon>Agaricales</taxon>
        <taxon>Marasmiineae</taxon>
        <taxon>Mycenaceae</taxon>
        <taxon>Favolaschia</taxon>
    </lineage>
</organism>
<keyword evidence="3" id="KW-1185">Reference proteome</keyword>
<proteinExistence type="predicted"/>
<name>A0AAW0D5Y2_9AGAR</name>
<sequence>KKYDGRDETLVIIIDLATSQNLPDLAAWKRLREMLKYLGTAGMSSEEELQIAHGRGKKTVFRVKVCLWRAIDVSQYLWMIDERRKSVVTGKSGAPPVERLRDGTPSTANPPTGLPRCLYNENWIEMESKKSPIFMEELNISKEAFELLTAAPAFVA</sequence>
<evidence type="ECO:0000313" key="2">
    <source>
        <dbReference type="EMBL" id="KAK7046270.1"/>
    </source>
</evidence>
<dbReference type="EMBL" id="JAWWNJ010000010">
    <property type="protein sequence ID" value="KAK7046270.1"/>
    <property type="molecule type" value="Genomic_DNA"/>
</dbReference>
<evidence type="ECO:0000313" key="3">
    <source>
        <dbReference type="Proteomes" id="UP001362999"/>
    </source>
</evidence>
<dbReference type="Proteomes" id="UP001362999">
    <property type="component" value="Unassembled WGS sequence"/>
</dbReference>